<evidence type="ECO:0000313" key="13">
    <source>
        <dbReference type="Proteomes" id="UP000095468"/>
    </source>
</evidence>
<evidence type="ECO:0000256" key="1">
    <source>
        <dbReference type="ARBA" id="ARBA00004202"/>
    </source>
</evidence>
<dbReference type="GO" id="GO:0005524">
    <property type="term" value="F:ATP binding"/>
    <property type="evidence" value="ECO:0007669"/>
    <property type="project" value="UniProtKB-KW"/>
</dbReference>
<dbReference type="InterPro" id="IPR017871">
    <property type="entry name" value="ABC_transporter-like_CS"/>
</dbReference>
<dbReference type="InterPro" id="IPR003439">
    <property type="entry name" value="ABC_transporter-like_ATP-bd"/>
</dbReference>
<keyword evidence="11" id="KW-0378">Hydrolase</keyword>
<reference evidence="10 14" key="2">
    <citation type="submission" date="2017-10" db="EMBL/GenBank/DDBJ databases">
        <title>Complete genome sequence of Collinsella aerofaciens isolated from the gut of a healthy adult Indian.</title>
        <authorList>
            <person name="Bag S."/>
            <person name="Ghosh T.S."/>
            <person name="Das B."/>
        </authorList>
    </citation>
    <scope>NUCLEOTIDE SEQUENCE [LARGE SCALE GENOMIC DNA]</scope>
    <source>
        <strain evidence="14">indica</strain>
        <strain evidence="10">Indica</strain>
    </source>
</reference>
<dbReference type="PROSITE" id="PS00211">
    <property type="entry name" value="ABC_TRANSPORTER_1"/>
    <property type="match status" value="1"/>
</dbReference>
<evidence type="ECO:0000256" key="5">
    <source>
        <dbReference type="ARBA" id="ARBA00022741"/>
    </source>
</evidence>
<dbReference type="PANTHER" id="PTHR43297">
    <property type="entry name" value="OLIGOPEPTIDE TRANSPORT ATP-BINDING PROTEIN APPD"/>
    <property type="match status" value="1"/>
</dbReference>
<feature type="region of interest" description="Disordered" evidence="8">
    <location>
        <begin position="336"/>
        <end position="363"/>
    </location>
</feature>
<dbReference type="PROSITE" id="PS50893">
    <property type="entry name" value="ABC_TRANSPORTER_2"/>
    <property type="match status" value="1"/>
</dbReference>
<gene>
    <name evidence="11" type="primary">gsiA_2</name>
    <name evidence="10" type="ORF">CSV91_00915</name>
    <name evidence="11" type="ORF">ERS852381_01429</name>
    <name evidence="12" type="ORF">GT635_00605</name>
</gene>
<dbReference type="InterPro" id="IPR003593">
    <property type="entry name" value="AAA+_ATPase"/>
</dbReference>
<evidence type="ECO:0000313" key="10">
    <source>
        <dbReference type="EMBL" id="ATP53227.1"/>
    </source>
</evidence>
<dbReference type="InterPro" id="IPR027417">
    <property type="entry name" value="P-loop_NTPase"/>
</dbReference>
<dbReference type="CDD" id="cd03257">
    <property type="entry name" value="ABC_NikE_OppD_transporters"/>
    <property type="match status" value="1"/>
</dbReference>
<feature type="domain" description="ABC transporter" evidence="9">
    <location>
        <begin position="22"/>
        <end position="273"/>
    </location>
</feature>
<sequence>MKKNKNYVDLKDQPVPEGQHLLEVDDLKMYFHTEDGVVRAVDGVSYTLDRGETLGVVGESGSGKSVTAMTIMGLISMPPGKIEGGDVRYRGRSILEMTEEEMQHIRGNDIAMIFQDPMTSLNPVYKIGKQVGEGLRLHRGYSKQEALKRATELLDLVGIPEPEKRVNEYPHQFSGGMRQRVMIAMALACDPDILIADEPTTALDVTIQAQIIELMQEMQEKNGNAIIMITHDLGVVADMADKIMVMYAGRPVEFGTAEEIFYESRHPYTWGLIRSIPEQAIEEKKPLTPIHGNPPSLMNLPEGCVFSPRCPYATDKCRKQRPERVVTESGHYSACHYSGDPEFLKNAPETSRTRKDSKKGGEA</sequence>
<name>A0A174EG99_9ACTN</name>
<dbReference type="GO" id="GO:0015833">
    <property type="term" value="P:peptide transport"/>
    <property type="evidence" value="ECO:0007669"/>
    <property type="project" value="InterPro"/>
</dbReference>
<evidence type="ECO:0000313" key="14">
    <source>
        <dbReference type="Proteomes" id="UP000225608"/>
    </source>
</evidence>
<dbReference type="FunFam" id="3.40.50.300:FF:000016">
    <property type="entry name" value="Oligopeptide ABC transporter ATP-binding component"/>
    <property type="match status" value="1"/>
</dbReference>
<comment type="similarity">
    <text evidence="2">Belongs to the ABC transporter superfamily.</text>
</comment>
<dbReference type="InterPro" id="IPR013563">
    <property type="entry name" value="Oligopep_ABC_C"/>
</dbReference>
<dbReference type="RefSeq" id="WP_022094887.1">
    <property type="nucleotide sequence ID" value="NZ_CABJFG010000017.1"/>
</dbReference>
<evidence type="ECO:0000313" key="12">
    <source>
        <dbReference type="EMBL" id="MZJ84972.1"/>
    </source>
</evidence>
<keyword evidence="7" id="KW-0472">Membrane</keyword>
<evidence type="ECO:0000313" key="15">
    <source>
        <dbReference type="Proteomes" id="UP000481598"/>
    </source>
</evidence>
<reference evidence="11 13" key="1">
    <citation type="submission" date="2015-09" db="EMBL/GenBank/DDBJ databases">
        <authorList>
            <consortium name="Pathogen Informatics"/>
        </authorList>
    </citation>
    <scope>NUCLEOTIDE SEQUENCE [LARGE SCALE GENOMIC DNA]</scope>
    <source>
        <strain evidence="11 13">2789STDY5608823</strain>
    </source>
</reference>
<dbReference type="EC" id="3.6.3.-" evidence="11"/>
<evidence type="ECO:0000313" key="11">
    <source>
        <dbReference type="EMBL" id="CUO35225.1"/>
    </source>
</evidence>
<dbReference type="Proteomes" id="UP000481598">
    <property type="component" value="Unassembled WGS sequence"/>
</dbReference>
<dbReference type="GO" id="GO:0005886">
    <property type="term" value="C:plasma membrane"/>
    <property type="evidence" value="ECO:0007669"/>
    <property type="project" value="UniProtKB-SubCell"/>
</dbReference>
<keyword evidence="4" id="KW-1003">Cell membrane</keyword>
<dbReference type="NCBIfam" id="TIGR01727">
    <property type="entry name" value="oligo_HPY"/>
    <property type="match status" value="1"/>
</dbReference>
<accession>A0A174EG99</accession>
<evidence type="ECO:0000256" key="6">
    <source>
        <dbReference type="ARBA" id="ARBA00022840"/>
    </source>
</evidence>
<keyword evidence="3" id="KW-0813">Transport</keyword>
<evidence type="ECO:0000256" key="7">
    <source>
        <dbReference type="ARBA" id="ARBA00023136"/>
    </source>
</evidence>
<protein>
    <submittedName>
        <fullName evidence="10">ABC transporter ATP-binding protein</fullName>
    </submittedName>
    <submittedName>
        <fullName evidence="12">ATP-binding cassette domain-containing protein</fullName>
    </submittedName>
    <submittedName>
        <fullName evidence="11">Glutathione import ATP-binding protein GsiA</fullName>
        <ecNumber evidence="11">3.6.3.-</ecNumber>
    </submittedName>
</protein>
<keyword evidence="5" id="KW-0547">Nucleotide-binding</keyword>
<dbReference type="Proteomes" id="UP000225608">
    <property type="component" value="Chromosome"/>
</dbReference>
<dbReference type="GO" id="GO:0016887">
    <property type="term" value="F:ATP hydrolysis activity"/>
    <property type="evidence" value="ECO:0007669"/>
    <property type="project" value="InterPro"/>
</dbReference>
<dbReference type="Pfam" id="PF00005">
    <property type="entry name" value="ABC_tran"/>
    <property type="match status" value="1"/>
</dbReference>
<evidence type="ECO:0000256" key="4">
    <source>
        <dbReference type="ARBA" id="ARBA00022475"/>
    </source>
</evidence>
<comment type="subcellular location">
    <subcellularLocation>
        <location evidence="1">Cell membrane</location>
        <topology evidence="1">Peripheral membrane protein</topology>
    </subcellularLocation>
</comment>
<dbReference type="EMBL" id="WWTB01000001">
    <property type="protein sequence ID" value="MZJ84972.1"/>
    <property type="molecule type" value="Genomic_DNA"/>
</dbReference>
<dbReference type="KEGG" id="caer:CSV91_00915"/>
<dbReference type="SMART" id="SM00382">
    <property type="entry name" value="AAA"/>
    <property type="match status" value="1"/>
</dbReference>
<dbReference type="Proteomes" id="UP000095468">
    <property type="component" value="Unassembled WGS sequence"/>
</dbReference>
<reference evidence="12 15" key="3">
    <citation type="journal article" date="2019" name="Nat. Med.">
        <title>A library of human gut bacterial isolates paired with longitudinal multiomics data enables mechanistic microbiome research.</title>
        <authorList>
            <person name="Poyet M."/>
            <person name="Groussin M."/>
            <person name="Gibbons S.M."/>
            <person name="Avila-Pacheco J."/>
            <person name="Jiang X."/>
            <person name="Kearney S.M."/>
            <person name="Perrotta A.R."/>
            <person name="Berdy B."/>
            <person name="Zhao S."/>
            <person name="Lieberman T.D."/>
            <person name="Swanson P.K."/>
            <person name="Smith M."/>
            <person name="Roesemann S."/>
            <person name="Alexander J.E."/>
            <person name="Rich S.A."/>
            <person name="Livny J."/>
            <person name="Vlamakis H."/>
            <person name="Clish C."/>
            <person name="Bullock K."/>
            <person name="Deik A."/>
            <person name="Scott J."/>
            <person name="Pierce K.A."/>
            <person name="Xavier R.J."/>
            <person name="Alm E.J."/>
        </authorList>
    </citation>
    <scope>NUCLEOTIDE SEQUENCE [LARGE SCALE GENOMIC DNA]</scope>
    <source>
        <strain evidence="12 15">BIOML-A10</strain>
    </source>
</reference>
<evidence type="ECO:0000259" key="9">
    <source>
        <dbReference type="PROSITE" id="PS50893"/>
    </source>
</evidence>
<dbReference type="EMBL" id="CYYP01000012">
    <property type="protein sequence ID" value="CUO35225.1"/>
    <property type="molecule type" value="Genomic_DNA"/>
</dbReference>
<evidence type="ECO:0000256" key="2">
    <source>
        <dbReference type="ARBA" id="ARBA00005417"/>
    </source>
</evidence>
<dbReference type="Pfam" id="PF08352">
    <property type="entry name" value="oligo_HPY"/>
    <property type="match status" value="1"/>
</dbReference>
<dbReference type="Gene3D" id="3.40.50.300">
    <property type="entry name" value="P-loop containing nucleotide triphosphate hydrolases"/>
    <property type="match status" value="1"/>
</dbReference>
<evidence type="ECO:0000256" key="3">
    <source>
        <dbReference type="ARBA" id="ARBA00022448"/>
    </source>
</evidence>
<dbReference type="SUPFAM" id="SSF52540">
    <property type="entry name" value="P-loop containing nucleoside triphosphate hydrolases"/>
    <property type="match status" value="1"/>
</dbReference>
<evidence type="ECO:0000256" key="8">
    <source>
        <dbReference type="SAM" id="MobiDB-lite"/>
    </source>
</evidence>
<dbReference type="PANTHER" id="PTHR43297:SF2">
    <property type="entry name" value="DIPEPTIDE TRANSPORT ATP-BINDING PROTEIN DPPD"/>
    <property type="match status" value="1"/>
</dbReference>
<dbReference type="EMBL" id="CP024160">
    <property type="protein sequence ID" value="ATP53227.1"/>
    <property type="molecule type" value="Genomic_DNA"/>
</dbReference>
<dbReference type="InterPro" id="IPR050388">
    <property type="entry name" value="ABC_Ni/Peptide_Import"/>
</dbReference>
<proteinExistence type="inferred from homology"/>
<feature type="compositionally biased region" description="Basic and acidic residues" evidence="8">
    <location>
        <begin position="351"/>
        <end position="363"/>
    </location>
</feature>
<keyword evidence="6 11" id="KW-0067">ATP-binding</keyword>
<organism evidence="11 13">
    <name type="scientific">Collinsella aerofaciens</name>
    <dbReference type="NCBI Taxonomy" id="74426"/>
    <lineage>
        <taxon>Bacteria</taxon>
        <taxon>Bacillati</taxon>
        <taxon>Actinomycetota</taxon>
        <taxon>Coriobacteriia</taxon>
        <taxon>Coriobacteriales</taxon>
        <taxon>Coriobacteriaceae</taxon>
        <taxon>Collinsella</taxon>
    </lineage>
</organism>
<dbReference type="AlphaFoldDB" id="A0A174EG99"/>